<gene>
    <name evidence="2" type="ORF">FB45DRAFT_886853</name>
</gene>
<name>A0AAD7CJ75_9AGAR</name>
<protein>
    <recommendedName>
        <fullName evidence="4">Secreted protein</fullName>
    </recommendedName>
</protein>
<dbReference type="Proteomes" id="UP001221142">
    <property type="component" value="Unassembled WGS sequence"/>
</dbReference>
<accession>A0AAD7CJ75</accession>
<keyword evidence="1" id="KW-0732">Signal</keyword>
<dbReference type="AlphaFoldDB" id="A0AAD7CJ75"/>
<comment type="caution">
    <text evidence="2">The sequence shown here is derived from an EMBL/GenBank/DDBJ whole genome shotgun (WGS) entry which is preliminary data.</text>
</comment>
<evidence type="ECO:0000313" key="3">
    <source>
        <dbReference type="Proteomes" id="UP001221142"/>
    </source>
</evidence>
<feature type="chain" id="PRO_5042275826" description="Secreted protein" evidence="1">
    <location>
        <begin position="21"/>
        <end position="96"/>
    </location>
</feature>
<feature type="non-terminal residue" evidence="2">
    <location>
        <position position="96"/>
    </location>
</feature>
<sequence>MLGLARWLPASLRLAGAVWARSVPARSKLIAGRIWTWARTGKVSRGPWASTMEPLNRANEALAGVSGNTSGSYSSHQQTGCRGYTGTTSAGWRVLG</sequence>
<feature type="signal peptide" evidence="1">
    <location>
        <begin position="1"/>
        <end position="20"/>
    </location>
</feature>
<organism evidence="2 3">
    <name type="scientific">Roridomyces roridus</name>
    <dbReference type="NCBI Taxonomy" id="1738132"/>
    <lineage>
        <taxon>Eukaryota</taxon>
        <taxon>Fungi</taxon>
        <taxon>Dikarya</taxon>
        <taxon>Basidiomycota</taxon>
        <taxon>Agaricomycotina</taxon>
        <taxon>Agaricomycetes</taxon>
        <taxon>Agaricomycetidae</taxon>
        <taxon>Agaricales</taxon>
        <taxon>Marasmiineae</taxon>
        <taxon>Mycenaceae</taxon>
        <taxon>Roridomyces</taxon>
    </lineage>
</organism>
<evidence type="ECO:0008006" key="4">
    <source>
        <dbReference type="Google" id="ProtNLM"/>
    </source>
</evidence>
<evidence type="ECO:0000313" key="2">
    <source>
        <dbReference type="EMBL" id="KAJ7650076.1"/>
    </source>
</evidence>
<evidence type="ECO:0000256" key="1">
    <source>
        <dbReference type="SAM" id="SignalP"/>
    </source>
</evidence>
<dbReference type="EMBL" id="JARKIF010000001">
    <property type="protein sequence ID" value="KAJ7650076.1"/>
    <property type="molecule type" value="Genomic_DNA"/>
</dbReference>
<proteinExistence type="predicted"/>
<reference evidence="2" key="1">
    <citation type="submission" date="2023-03" db="EMBL/GenBank/DDBJ databases">
        <title>Massive genome expansion in bonnet fungi (Mycena s.s.) driven by repeated elements and novel gene families across ecological guilds.</title>
        <authorList>
            <consortium name="Lawrence Berkeley National Laboratory"/>
            <person name="Harder C.B."/>
            <person name="Miyauchi S."/>
            <person name="Viragh M."/>
            <person name="Kuo A."/>
            <person name="Thoen E."/>
            <person name="Andreopoulos B."/>
            <person name="Lu D."/>
            <person name="Skrede I."/>
            <person name="Drula E."/>
            <person name="Henrissat B."/>
            <person name="Morin E."/>
            <person name="Kohler A."/>
            <person name="Barry K."/>
            <person name="LaButti K."/>
            <person name="Morin E."/>
            <person name="Salamov A."/>
            <person name="Lipzen A."/>
            <person name="Mereny Z."/>
            <person name="Hegedus B."/>
            <person name="Baldrian P."/>
            <person name="Stursova M."/>
            <person name="Weitz H."/>
            <person name="Taylor A."/>
            <person name="Grigoriev I.V."/>
            <person name="Nagy L.G."/>
            <person name="Martin F."/>
            <person name="Kauserud H."/>
        </authorList>
    </citation>
    <scope>NUCLEOTIDE SEQUENCE</scope>
    <source>
        <strain evidence="2">9284</strain>
    </source>
</reference>
<keyword evidence="3" id="KW-1185">Reference proteome</keyword>